<evidence type="ECO:0000256" key="1">
    <source>
        <dbReference type="SAM" id="MobiDB-lite"/>
    </source>
</evidence>
<accession>A0A507DDH8</accession>
<dbReference type="VEuPathDB" id="FungiDB:SeMB42_g02535"/>
<organism evidence="3 4">
    <name type="scientific">Synchytrium endobioticum</name>
    <dbReference type="NCBI Taxonomy" id="286115"/>
    <lineage>
        <taxon>Eukaryota</taxon>
        <taxon>Fungi</taxon>
        <taxon>Fungi incertae sedis</taxon>
        <taxon>Chytridiomycota</taxon>
        <taxon>Chytridiomycota incertae sedis</taxon>
        <taxon>Chytridiomycetes</taxon>
        <taxon>Synchytriales</taxon>
        <taxon>Synchytriaceae</taxon>
        <taxon>Synchytrium</taxon>
    </lineage>
</organism>
<feature type="region of interest" description="Disordered" evidence="1">
    <location>
        <begin position="480"/>
        <end position="516"/>
    </location>
</feature>
<dbReference type="PANTHER" id="PTHR14494">
    <property type="entry name" value="ALADIN/ADRACALIN/AAAS"/>
    <property type="match status" value="1"/>
</dbReference>
<dbReference type="GO" id="GO:0006913">
    <property type="term" value="P:nucleocytoplasmic transport"/>
    <property type="evidence" value="ECO:0007669"/>
    <property type="project" value="TreeGrafter"/>
</dbReference>
<dbReference type="PANTHER" id="PTHR14494:SF0">
    <property type="entry name" value="ALADIN"/>
    <property type="match status" value="1"/>
</dbReference>
<dbReference type="Proteomes" id="UP000317494">
    <property type="component" value="Unassembled WGS sequence"/>
</dbReference>
<name>A0A507DDH8_9FUNG</name>
<evidence type="ECO:0000313" key="2">
    <source>
        <dbReference type="EMBL" id="TPX44479.1"/>
    </source>
</evidence>
<dbReference type="InterPro" id="IPR001680">
    <property type="entry name" value="WD40_rpt"/>
</dbReference>
<dbReference type="EMBL" id="QEAM01000180">
    <property type="protein sequence ID" value="TPX44479.1"/>
    <property type="molecule type" value="Genomic_DNA"/>
</dbReference>
<reference evidence="4 5" key="1">
    <citation type="journal article" date="2019" name="Sci. Rep.">
        <title>Comparative genomics of chytrid fungi reveal insights into the obligate biotrophic and pathogenic lifestyle of Synchytrium endobioticum.</title>
        <authorList>
            <person name="van de Vossenberg B.T.L.H."/>
            <person name="Warris S."/>
            <person name="Nguyen H.D.T."/>
            <person name="van Gent-Pelzer M.P.E."/>
            <person name="Joly D.L."/>
            <person name="van de Geest H.C."/>
            <person name="Bonants P.J.M."/>
            <person name="Smith D.S."/>
            <person name="Levesque C.A."/>
            <person name="van der Lee T.A.J."/>
        </authorList>
    </citation>
    <scope>NUCLEOTIDE SEQUENCE [LARGE SCALE GENOMIC DNA]</scope>
    <source>
        <strain evidence="2 5">LEV6574</strain>
        <strain evidence="3 4">MB42</strain>
    </source>
</reference>
<dbReference type="STRING" id="286115.A0A507DDH8"/>
<dbReference type="Gene3D" id="2.130.10.10">
    <property type="entry name" value="YVTN repeat-like/Quinoprotein amine dehydrogenase"/>
    <property type="match status" value="1"/>
</dbReference>
<dbReference type="InterPro" id="IPR015943">
    <property type="entry name" value="WD40/YVTN_repeat-like_dom_sf"/>
</dbReference>
<dbReference type="SMART" id="SM00320">
    <property type="entry name" value="WD40"/>
    <property type="match status" value="2"/>
</dbReference>
<dbReference type="InterPro" id="IPR045139">
    <property type="entry name" value="Aladin"/>
</dbReference>
<protein>
    <submittedName>
        <fullName evidence="3">Uncharacterized protein</fullName>
    </submittedName>
</protein>
<keyword evidence="4" id="KW-1185">Reference proteome</keyword>
<sequence length="1109" mass="125550">MPYRLSRFEAFDAVIPDVGSVTLAEVNGKLVVAEQDFLTLRDPQVERVAGPRYLSLVASYECPPEILSKPSPSTIILEQALQSSPSLHEFTPDVLWKWMDVKQEQILCELKRYPQVQQALHFKDLVWTIVMHIVKTRLPHSLNFTIGNDYYEGLLLGFRQGPIKLVEWHGYRSSFSVVHRQDIVFCYDVFAEDNETRIPLALVHELQKDVTAIDWKPKSGSVLAVAAQDGVCLWRIKYPSSKTAPTLPIPLLEPTLTTEMDYLSYPGFNKLTSLSWSTDGQLLVASSATTLTMVVWDYMNIGTLISPTGFLSCGTRQVMFSPCGRYLLQLCILSKMWIWETREWTYTEISVRSPCRSAVWTRDGSRIIFALEDDTALYAVSVDEGPAVAARVIVPERPEDIRFAEHKRVTASGRGVSVGGPIKSLALDPLTGTRLAISFEESPFVLLCRLALSPTPEYHPIGFIRGPYWNPGITEIPSSPYNPAREVRMNSTTTTTTSSRRSSLRTTRSLPIRKGTSSSSSLLSVAASVYTNSPPCSPRRPAMLLDGNTPPSALNVLHVELWDRVFSFLHNPSVFARICRSCYHLSRDHQCRALHLATRYGTRLALLQTFIHHPQLLDPTLTGLLIRMGSIIPRFMAQHLVNTGHWRLLQDQYREDVLDLVQIRAVEVFGKEACLNGNDVALFETLTNDLDANHHKVRELLDKFGFIPMERFSPTAVFRLYQLSTYDMSLMDLLIQKYNYDIASINGRIMQFALTNSHTTPDQIQAFLKRGFSLSPAVIATVLADHSAVDVVGTLSKILPLDCIRPYALEVLDHQFSINGDFNGEIVSSLVKAFTFSADVIALALKNMVRALPYRTRCYDQTHPYMAWKWIIASYGTQHRFSKDCFMDFVMWLSELGARVKHYRPREDPWKLLLYLHDEGCVLEPSHFRYLARAALCANSAPHMAKLLARLNMHFVRCPPAEEDRRLWITTIRDEVVANKEYVRQIGFTDFAYWQRSGADRRADTGKSSSSVSCGSNCGRNRRGRSAEPPTGRLFLNDAYNVASSLRRESKKFGANYEDKITLSTFMGWKVDKEDRPSRFVEESTELVHMLQSTGFKKKRSGFSRVRTG</sequence>
<dbReference type="GO" id="GO:0005643">
    <property type="term" value="C:nuclear pore"/>
    <property type="evidence" value="ECO:0007669"/>
    <property type="project" value="TreeGrafter"/>
</dbReference>
<feature type="region of interest" description="Disordered" evidence="1">
    <location>
        <begin position="1001"/>
        <end position="1032"/>
    </location>
</feature>
<dbReference type="Proteomes" id="UP000320475">
    <property type="component" value="Unassembled WGS sequence"/>
</dbReference>
<feature type="compositionally biased region" description="Low complexity" evidence="1">
    <location>
        <begin position="1008"/>
        <end position="1019"/>
    </location>
</feature>
<dbReference type="EMBL" id="QEAN01000079">
    <property type="protein sequence ID" value="TPX49664.1"/>
    <property type="molecule type" value="Genomic_DNA"/>
</dbReference>
<evidence type="ECO:0000313" key="3">
    <source>
        <dbReference type="EMBL" id="TPX49664.1"/>
    </source>
</evidence>
<dbReference type="OrthoDB" id="2153356at2759"/>
<feature type="compositionally biased region" description="Low complexity" evidence="1">
    <location>
        <begin position="491"/>
        <end position="510"/>
    </location>
</feature>
<dbReference type="SUPFAM" id="SSF69322">
    <property type="entry name" value="Tricorn protease domain 2"/>
    <property type="match status" value="1"/>
</dbReference>
<proteinExistence type="predicted"/>
<comment type="caution">
    <text evidence="3">The sequence shown here is derived from an EMBL/GenBank/DDBJ whole genome shotgun (WGS) entry which is preliminary data.</text>
</comment>
<dbReference type="AlphaFoldDB" id="A0A507DDH8"/>
<evidence type="ECO:0000313" key="5">
    <source>
        <dbReference type="Proteomes" id="UP000320475"/>
    </source>
</evidence>
<gene>
    <name evidence="2" type="ORF">SeLEV6574_g04472</name>
    <name evidence="3" type="ORF">SeMB42_g02535</name>
</gene>
<evidence type="ECO:0000313" key="4">
    <source>
        <dbReference type="Proteomes" id="UP000317494"/>
    </source>
</evidence>